<evidence type="ECO:0000259" key="3">
    <source>
        <dbReference type="PROSITE" id="PS51186"/>
    </source>
</evidence>
<accession>A0A6G9AR75</accession>
<dbReference type="Gene3D" id="3.40.630.30">
    <property type="match status" value="1"/>
</dbReference>
<dbReference type="EMBL" id="CP050063">
    <property type="protein sequence ID" value="QIP14878.1"/>
    <property type="molecule type" value="Genomic_DNA"/>
</dbReference>
<dbReference type="Proteomes" id="UP000501802">
    <property type="component" value="Chromosome"/>
</dbReference>
<evidence type="ECO:0000256" key="2">
    <source>
        <dbReference type="ARBA" id="ARBA00023315"/>
    </source>
</evidence>
<dbReference type="PANTHER" id="PTHR43877">
    <property type="entry name" value="AMINOALKYLPHOSPHONATE N-ACETYLTRANSFERASE-RELATED-RELATED"/>
    <property type="match status" value="1"/>
</dbReference>
<dbReference type="RefSeq" id="WP_167211823.1">
    <property type="nucleotide sequence ID" value="NZ_CP050063.1"/>
</dbReference>
<dbReference type="InterPro" id="IPR000182">
    <property type="entry name" value="GNAT_dom"/>
</dbReference>
<feature type="domain" description="N-acetyltransferase" evidence="3">
    <location>
        <begin position="4"/>
        <end position="177"/>
    </location>
</feature>
<sequence>MNHALISTATEQDIAALNQLVNSAYRGDSSRKGWTTEADLLGGIRTDEEGLRAMLQNRAATVLKYEEDSQLLGCVYLERKDTGTKYSDLYLGMLTVSPDAQAKGIGRKLLEAAEQLAVEQKSRAVTMTVITVRHELIAWYQRRGYQATGEMKPFPTDPRFGLPRQQLEFIVMEKRMPLSENVKASQS</sequence>
<dbReference type="InterPro" id="IPR016181">
    <property type="entry name" value="Acyl_CoA_acyltransferase"/>
</dbReference>
<gene>
    <name evidence="4" type="ORF">G8759_20770</name>
</gene>
<dbReference type="Pfam" id="PF13673">
    <property type="entry name" value="Acetyltransf_10"/>
    <property type="match status" value="1"/>
</dbReference>
<dbReference type="GO" id="GO:0016747">
    <property type="term" value="F:acyltransferase activity, transferring groups other than amino-acyl groups"/>
    <property type="evidence" value="ECO:0007669"/>
    <property type="project" value="InterPro"/>
</dbReference>
<dbReference type="SUPFAM" id="SSF55729">
    <property type="entry name" value="Acyl-CoA N-acyltransferases (Nat)"/>
    <property type="match status" value="1"/>
</dbReference>
<protein>
    <submittedName>
        <fullName evidence="4">GNAT family N-acetyltransferase</fullName>
    </submittedName>
</protein>
<dbReference type="CDD" id="cd04301">
    <property type="entry name" value="NAT_SF"/>
    <property type="match status" value="1"/>
</dbReference>
<dbReference type="KEGG" id="spib:G8759_20770"/>
<name>A0A6G9AR75_9BACT</name>
<keyword evidence="5" id="KW-1185">Reference proteome</keyword>
<dbReference type="AlphaFoldDB" id="A0A6G9AR75"/>
<organism evidence="4 5">
    <name type="scientific">Spirosoma aureum</name>
    <dbReference type="NCBI Taxonomy" id="2692134"/>
    <lineage>
        <taxon>Bacteria</taxon>
        <taxon>Pseudomonadati</taxon>
        <taxon>Bacteroidota</taxon>
        <taxon>Cytophagia</taxon>
        <taxon>Cytophagales</taxon>
        <taxon>Cytophagaceae</taxon>
        <taxon>Spirosoma</taxon>
    </lineage>
</organism>
<evidence type="ECO:0000256" key="1">
    <source>
        <dbReference type="ARBA" id="ARBA00022679"/>
    </source>
</evidence>
<evidence type="ECO:0000313" key="5">
    <source>
        <dbReference type="Proteomes" id="UP000501802"/>
    </source>
</evidence>
<dbReference type="InterPro" id="IPR050832">
    <property type="entry name" value="Bact_Acetyltransf"/>
</dbReference>
<reference evidence="4 5" key="1">
    <citation type="submission" date="2020-03" db="EMBL/GenBank/DDBJ databases">
        <authorList>
            <person name="Kim M.K."/>
        </authorList>
    </citation>
    <scope>NUCLEOTIDE SEQUENCE [LARGE SCALE GENOMIC DNA]</scope>
    <source>
        <strain evidence="4 5">BT328</strain>
    </source>
</reference>
<dbReference type="PANTHER" id="PTHR43877:SF2">
    <property type="entry name" value="AMINOALKYLPHOSPHONATE N-ACETYLTRANSFERASE-RELATED"/>
    <property type="match status" value="1"/>
</dbReference>
<keyword evidence="2" id="KW-0012">Acyltransferase</keyword>
<evidence type="ECO:0000313" key="4">
    <source>
        <dbReference type="EMBL" id="QIP14878.1"/>
    </source>
</evidence>
<keyword evidence="1 4" id="KW-0808">Transferase</keyword>
<dbReference type="PROSITE" id="PS51186">
    <property type="entry name" value="GNAT"/>
    <property type="match status" value="1"/>
</dbReference>
<proteinExistence type="predicted"/>